<dbReference type="InParanoid" id="A0A6L2PSB2"/>
<name>A0A6L2PSB2_COPFO</name>
<reference evidence="2" key="1">
    <citation type="submission" date="2020-01" db="EMBL/GenBank/DDBJ databases">
        <title>Draft genome sequence of the Termite Coptotermes fromosanus.</title>
        <authorList>
            <person name="Itakura S."/>
            <person name="Yosikawa Y."/>
            <person name="Umezawa K."/>
        </authorList>
    </citation>
    <scope>NUCLEOTIDE SEQUENCE [LARGE SCALE GENOMIC DNA]</scope>
</reference>
<organism evidence="1 2">
    <name type="scientific">Coptotermes formosanus</name>
    <name type="common">Formosan subterranean termite</name>
    <dbReference type="NCBI Taxonomy" id="36987"/>
    <lineage>
        <taxon>Eukaryota</taxon>
        <taxon>Metazoa</taxon>
        <taxon>Ecdysozoa</taxon>
        <taxon>Arthropoda</taxon>
        <taxon>Hexapoda</taxon>
        <taxon>Insecta</taxon>
        <taxon>Pterygota</taxon>
        <taxon>Neoptera</taxon>
        <taxon>Polyneoptera</taxon>
        <taxon>Dictyoptera</taxon>
        <taxon>Blattodea</taxon>
        <taxon>Blattoidea</taxon>
        <taxon>Termitoidae</taxon>
        <taxon>Rhinotermitidae</taxon>
        <taxon>Coptotermes</taxon>
    </lineage>
</organism>
<dbReference type="SUPFAM" id="SSF56219">
    <property type="entry name" value="DNase I-like"/>
    <property type="match status" value="1"/>
</dbReference>
<dbReference type="OrthoDB" id="6628203at2759"/>
<dbReference type="AlphaFoldDB" id="A0A6L2PSB2"/>
<dbReference type="InterPro" id="IPR036691">
    <property type="entry name" value="Endo/exonu/phosph_ase_sf"/>
</dbReference>
<comment type="caution">
    <text evidence="1">The sequence shown here is derived from an EMBL/GenBank/DDBJ whole genome shotgun (WGS) entry which is preliminary data.</text>
</comment>
<dbReference type="Gene3D" id="3.60.10.10">
    <property type="entry name" value="Endonuclease/exonuclease/phosphatase"/>
    <property type="match status" value="1"/>
</dbReference>
<accession>A0A6L2PSB2</accession>
<gene>
    <name evidence="1" type="ORF">Cfor_08277</name>
</gene>
<evidence type="ECO:0008006" key="3">
    <source>
        <dbReference type="Google" id="ProtNLM"/>
    </source>
</evidence>
<proteinExistence type="predicted"/>
<sequence length="316" mass="37025">MRKSFLSFKPLSDRLCKLRLQGKFRNMTLISVYAPTEDSPDVIKHDFYDQLSQECEKAHRYDILILLGDFNAKIGTENFIATVAGKYALHEVTSENGKRLGQLAARNNTSIKSTCFEHKVIHKGTWMCPGTDVVNQIDHVIINKRHASSIRHVQSCRGPNCDSDHFLVKQEINEKLEDIDEIQDVQTEWNKIKNVIVEAATESLGEEKGKRNEEWFDEECTTAIQEKNNVRIVMLQRMARNNKENYREYRKRANKICREKKREMLRRQIESIEVDMERDDTRKYYQSVNRFRKGFQPRINACKDNSGKLIEGDEKY</sequence>
<evidence type="ECO:0000313" key="1">
    <source>
        <dbReference type="EMBL" id="GFG35541.1"/>
    </source>
</evidence>
<evidence type="ECO:0000313" key="2">
    <source>
        <dbReference type="Proteomes" id="UP000502823"/>
    </source>
</evidence>
<protein>
    <recommendedName>
        <fullName evidence="3">Endonuclease/exonuclease/phosphatase domain-containing protein</fullName>
    </recommendedName>
</protein>
<keyword evidence="2" id="KW-1185">Reference proteome</keyword>
<dbReference type="EMBL" id="BLKM01000554">
    <property type="protein sequence ID" value="GFG35541.1"/>
    <property type="molecule type" value="Genomic_DNA"/>
</dbReference>
<dbReference type="Proteomes" id="UP000502823">
    <property type="component" value="Unassembled WGS sequence"/>
</dbReference>